<evidence type="ECO:0000313" key="1">
    <source>
        <dbReference type="EMBL" id="QCP35294.1"/>
    </source>
</evidence>
<protein>
    <submittedName>
        <fullName evidence="1">V-type ATP synthase subunit E</fullName>
    </submittedName>
</protein>
<dbReference type="Gene3D" id="3.30.910.20">
    <property type="entry name" value="Skp domain"/>
    <property type="match status" value="1"/>
</dbReference>
<organism evidence="1 2">
    <name type="scientific">Anaerostipes rhamnosivorans</name>
    <dbReference type="NCBI Taxonomy" id="1229621"/>
    <lineage>
        <taxon>Bacteria</taxon>
        <taxon>Bacillati</taxon>
        <taxon>Bacillota</taxon>
        <taxon>Clostridia</taxon>
        <taxon>Lachnospirales</taxon>
        <taxon>Lachnospiraceae</taxon>
        <taxon>Anaerostipes</taxon>
    </lineage>
</organism>
<keyword evidence="2" id="KW-1185">Reference proteome</keyword>
<proteinExistence type="predicted"/>
<name>A0A4P8IHF2_9FIRM</name>
<dbReference type="KEGG" id="arf:AR1Y2_1840"/>
<dbReference type="RefSeq" id="WP_137328697.1">
    <property type="nucleotide sequence ID" value="NZ_CP040058.1"/>
</dbReference>
<dbReference type="Proteomes" id="UP000298653">
    <property type="component" value="Chromosome"/>
</dbReference>
<dbReference type="SUPFAM" id="SSF160527">
    <property type="entry name" value="V-type ATPase subunit E-like"/>
    <property type="match status" value="1"/>
</dbReference>
<accession>A0A4P8IHF2</accession>
<evidence type="ECO:0000313" key="2">
    <source>
        <dbReference type="Proteomes" id="UP000298653"/>
    </source>
</evidence>
<dbReference type="AlphaFoldDB" id="A0A4P8IHF2"/>
<dbReference type="OrthoDB" id="1768593at2"/>
<dbReference type="InterPro" id="IPR024930">
    <property type="entry name" value="Skp_dom_sf"/>
</dbReference>
<gene>
    <name evidence="1" type="ORF">AR1Y2_1840</name>
</gene>
<reference evidence="1 2" key="1">
    <citation type="submission" date="2019-05" db="EMBL/GenBank/DDBJ databases">
        <title>Complete genome sequencing of Anaerostipes rhamnosivorans.</title>
        <authorList>
            <person name="Bui T.P.N."/>
            <person name="de Vos W.M."/>
        </authorList>
    </citation>
    <scope>NUCLEOTIDE SEQUENCE [LARGE SCALE GENOMIC DNA]</scope>
    <source>
        <strain evidence="1 2">1y2</strain>
    </source>
</reference>
<sequence>MTLEEKIQNLQRVSMKEARAEGNALIQGHSDLLSRRFEEHKEKARMQAEIKVEIEKSRTKLKLNKELSEFQLKLRRQLNERQKELKRKLFDQVRGLLSDYMKSTKYTDLLCRKVTEAMKYAGGEGIVIYLNPTDEALKAQVEERTGASLLISREDFVGGIRAVIRSRNVLIDRSFGSALEKEYADFLFLGGEDHV</sequence>
<dbReference type="EMBL" id="CP040058">
    <property type="protein sequence ID" value="QCP35294.1"/>
    <property type="molecule type" value="Genomic_DNA"/>
</dbReference>